<dbReference type="PANTHER" id="PTHR48041">
    <property type="entry name" value="ABC TRANSPORTER G FAMILY MEMBER 28"/>
    <property type="match status" value="1"/>
</dbReference>
<keyword evidence="7 8" id="KW-0472">Membrane</keyword>
<dbReference type="InterPro" id="IPR013525">
    <property type="entry name" value="ABC2_TM"/>
</dbReference>
<dbReference type="GO" id="GO:0016020">
    <property type="term" value="C:membrane"/>
    <property type="evidence" value="ECO:0007669"/>
    <property type="project" value="UniProtKB-SubCell"/>
</dbReference>
<gene>
    <name evidence="10" type="primary">ABCG10</name>
    <name evidence="10" type="ORF">KSP39_PZI011331</name>
</gene>
<evidence type="ECO:0000259" key="9">
    <source>
        <dbReference type="PROSITE" id="PS50893"/>
    </source>
</evidence>
<keyword evidence="2" id="KW-0813">Transport</keyword>
<organism evidence="10 11">
    <name type="scientific">Platanthera zijinensis</name>
    <dbReference type="NCBI Taxonomy" id="2320716"/>
    <lineage>
        <taxon>Eukaryota</taxon>
        <taxon>Viridiplantae</taxon>
        <taxon>Streptophyta</taxon>
        <taxon>Embryophyta</taxon>
        <taxon>Tracheophyta</taxon>
        <taxon>Spermatophyta</taxon>
        <taxon>Magnoliopsida</taxon>
        <taxon>Liliopsida</taxon>
        <taxon>Asparagales</taxon>
        <taxon>Orchidaceae</taxon>
        <taxon>Orchidoideae</taxon>
        <taxon>Orchideae</taxon>
        <taxon>Orchidinae</taxon>
        <taxon>Platanthera</taxon>
    </lineage>
</organism>
<evidence type="ECO:0000256" key="6">
    <source>
        <dbReference type="ARBA" id="ARBA00022989"/>
    </source>
</evidence>
<dbReference type="PROSITE" id="PS00211">
    <property type="entry name" value="ABC_TRANSPORTER_1"/>
    <property type="match status" value="1"/>
</dbReference>
<proteinExistence type="predicted"/>
<evidence type="ECO:0000256" key="8">
    <source>
        <dbReference type="SAM" id="Phobius"/>
    </source>
</evidence>
<evidence type="ECO:0000256" key="2">
    <source>
        <dbReference type="ARBA" id="ARBA00022448"/>
    </source>
</evidence>
<dbReference type="PROSITE" id="PS50893">
    <property type="entry name" value="ABC_TRANSPORTER_2"/>
    <property type="match status" value="1"/>
</dbReference>
<comment type="caution">
    <text evidence="10">The sequence shown here is derived from an EMBL/GenBank/DDBJ whole genome shotgun (WGS) entry which is preliminary data.</text>
</comment>
<evidence type="ECO:0000256" key="4">
    <source>
        <dbReference type="ARBA" id="ARBA00022741"/>
    </source>
</evidence>
<keyword evidence="3 8" id="KW-0812">Transmembrane</keyword>
<reference evidence="10 11" key="1">
    <citation type="journal article" date="2022" name="Nat. Plants">
        <title>Genomes of leafy and leafless Platanthera orchids illuminate the evolution of mycoheterotrophy.</title>
        <authorList>
            <person name="Li M.H."/>
            <person name="Liu K.W."/>
            <person name="Li Z."/>
            <person name="Lu H.C."/>
            <person name="Ye Q.L."/>
            <person name="Zhang D."/>
            <person name="Wang J.Y."/>
            <person name="Li Y.F."/>
            <person name="Zhong Z.M."/>
            <person name="Liu X."/>
            <person name="Yu X."/>
            <person name="Liu D.K."/>
            <person name="Tu X.D."/>
            <person name="Liu B."/>
            <person name="Hao Y."/>
            <person name="Liao X.Y."/>
            <person name="Jiang Y.T."/>
            <person name="Sun W.H."/>
            <person name="Chen J."/>
            <person name="Chen Y.Q."/>
            <person name="Ai Y."/>
            <person name="Zhai J.W."/>
            <person name="Wu S.S."/>
            <person name="Zhou Z."/>
            <person name="Hsiao Y.Y."/>
            <person name="Wu W.L."/>
            <person name="Chen Y.Y."/>
            <person name="Lin Y.F."/>
            <person name="Hsu J.L."/>
            <person name="Li C.Y."/>
            <person name="Wang Z.W."/>
            <person name="Zhao X."/>
            <person name="Zhong W.Y."/>
            <person name="Ma X.K."/>
            <person name="Ma L."/>
            <person name="Huang J."/>
            <person name="Chen G.Z."/>
            <person name="Huang M.Z."/>
            <person name="Huang L."/>
            <person name="Peng D.H."/>
            <person name="Luo Y.B."/>
            <person name="Zou S.Q."/>
            <person name="Chen S.P."/>
            <person name="Lan S."/>
            <person name="Tsai W.C."/>
            <person name="Van de Peer Y."/>
            <person name="Liu Z.J."/>
        </authorList>
    </citation>
    <scope>NUCLEOTIDE SEQUENCE [LARGE SCALE GENOMIC DNA]</scope>
    <source>
        <strain evidence="10">Lor287</strain>
    </source>
</reference>
<evidence type="ECO:0000313" key="10">
    <source>
        <dbReference type="EMBL" id="KAK8938566.1"/>
    </source>
</evidence>
<evidence type="ECO:0000256" key="5">
    <source>
        <dbReference type="ARBA" id="ARBA00022840"/>
    </source>
</evidence>
<keyword evidence="11" id="KW-1185">Reference proteome</keyword>
<feature type="transmembrane region" description="Helical" evidence="8">
    <location>
        <begin position="435"/>
        <end position="459"/>
    </location>
</feature>
<dbReference type="SMART" id="SM00382">
    <property type="entry name" value="AAA"/>
    <property type="match status" value="1"/>
</dbReference>
<dbReference type="PANTHER" id="PTHR48041:SF100">
    <property type="entry name" value="ABC TRANSPORTER-LIKE"/>
    <property type="match status" value="1"/>
</dbReference>
<feature type="transmembrane region" description="Helical" evidence="8">
    <location>
        <begin position="550"/>
        <end position="573"/>
    </location>
</feature>
<name>A0AAP0BG41_9ASPA</name>
<keyword evidence="5" id="KW-0067">ATP-binding</keyword>
<feature type="transmembrane region" description="Helical" evidence="8">
    <location>
        <begin position="328"/>
        <end position="350"/>
    </location>
</feature>
<comment type="subcellular location">
    <subcellularLocation>
        <location evidence="1">Membrane</location>
        <topology evidence="1">Multi-pass membrane protein</topology>
    </subcellularLocation>
</comment>
<evidence type="ECO:0000256" key="3">
    <source>
        <dbReference type="ARBA" id="ARBA00022692"/>
    </source>
</evidence>
<dbReference type="InterPro" id="IPR050352">
    <property type="entry name" value="ABCG_transporters"/>
</dbReference>
<evidence type="ECO:0000313" key="11">
    <source>
        <dbReference type="Proteomes" id="UP001418222"/>
    </source>
</evidence>
<dbReference type="SUPFAM" id="SSF52540">
    <property type="entry name" value="P-loop containing nucleoside triphosphate hydrolases"/>
    <property type="match status" value="1"/>
</dbReference>
<dbReference type="Pfam" id="PF00005">
    <property type="entry name" value="ABC_tran"/>
    <property type="match status" value="1"/>
</dbReference>
<keyword evidence="4" id="KW-0547">Nucleotide-binding</keyword>
<dbReference type="InterPro" id="IPR017871">
    <property type="entry name" value="ABC_transporter-like_CS"/>
</dbReference>
<keyword evidence="6 8" id="KW-1133">Transmembrane helix</keyword>
<dbReference type="InterPro" id="IPR003439">
    <property type="entry name" value="ABC_transporter-like_ATP-bd"/>
</dbReference>
<dbReference type="GO" id="GO:0016887">
    <property type="term" value="F:ATP hydrolysis activity"/>
    <property type="evidence" value="ECO:0007669"/>
    <property type="project" value="InterPro"/>
</dbReference>
<evidence type="ECO:0000256" key="7">
    <source>
        <dbReference type="ARBA" id="ARBA00023136"/>
    </source>
</evidence>
<feature type="transmembrane region" description="Helical" evidence="8">
    <location>
        <begin position="466"/>
        <end position="485"/>
    </location>
</feature>
<dbReference type="GO" id="GO:0140359">
    <property type="term" value="F:ABC-type transporter activity"/>
    <property type="evidence" value="ECO:0007669"/>
    <property type="project" value="InterPro"/>
</dbReference>
<dbReference type="InterPro" id="IPR003593">
    <property type="entry name" value="AAA+_ATPase"/>
</dbReference>
<dbReference type="GO" id="GO:0005524">
    <property type="term" value="F:ATP binding"/>
    <property type="evidence" value="ECO:0007669"/>
    <property type="project" value="UniProtKB-KW"/>
</dbReference>
<dbReference type="Gene3D" id="3.40.50.300">
    <property type="entry name" value="P-loop containing nucleotide triphosphate hydrolases"/>
    <property type="match status" value="1"/>
</dbReference>
<dbReference type="InterPro" id="IPR027417">
    <property type="entry name" value="P-loop_NTPase"/>
</dbReference>
<dbReference type="AlphaFoldDB" id="A0AAP0BG41"/>
<feature type="transmembrane region" description="Helical" evidence="8">
    <location>
        <begin position="356"/>
        <end position="378"/>
    </location>
</feature>
<dbReference type="Proteomes" id="UP001418222">
    <property type="component" value="Unassembled WGS sequence"/>
</dbReference>
<feature type="domain" description="ABC transporter" evidence="9">
    <location>
        <begin position="20"/>
        <end position="263"/>
    </location>
</feature>
<sequence>MNLPIKSPPAAAGRKSRYRIEAHSISYQLPAGKSSYKTILKNITFEARPGELLAIAGPSGSGKSTLLSILAGVIHPSTVAGAIHVNGRAMVGSTFRSVSGYITQDDALFPMLTVEESLAYSARLRLGATRREAANRARALLPQLGLAHVAGSRIGEPGPRGISGGERRRVSIGVELVHDPAVLLLDEPTSGLDSSSALLIVAMLKSMAVVGGKTVVLTIHQPGFRILDLIDRAVLISGGVLRHQGPLSLLEKRLEEAGHTVPPHVNLLEYAIDAAETLTPETLPQEIYPASTHNTETNINYYSNSRITELQILAERFSKNIFRSKQLVAARMIQSAVAGAGLGAIFFNVADHQAKLGFFAFSLTFLLSSTTEGLPIFLQERRILMREASRGAYRLSSYVVANSLVFVPYLFAAALLYASPAYWLIGLRKELDNFLLFSLVVWLVMLTANSFVACLGALVPNYIMGNSVVAGLMGSFFLFSGYFISKQSMPRYWIFMHYLSLFKYPFEVFLLNEYGGEKGRRECIQSVEGGCVLDGGMLLRQQGMEESHKWINLGIMLGFIILYRVLSLVILWIKCLKLTR</sequence>
<evidence type="ECO:0000256" key="1">
    <source>
        <dbReference type="ARBA" id="ARBA00004141"/>
    </source>
</evidence>
<dbReference type="Pfam" id="PF01061">
    <property type="entry name" value="ABC2_membrane"/>
    <property type="match status" value="1"/>
</dbReference>
<feature type="transmembrane region" description="Helical" evidence="8">
    <location>
        <begin position="399"/>
        <end position="423"/>
    </location>
</feature>
<dbReference type="EMBL" id="JBBWWQ010000009">
    <property type="protein sequence ID" value="KAK8938566.1"/>
    <property type="molecule type" value="Genomic_DNA"/>
</dbReference>
<protein>
    <submittedName>
        <fullName evidence="10">ABC transporter G family member 10</fullName>
    </submittedName>
</protein>
<accession>A0AAP0BG41</accession>
<dbReference type="FunFam" id="3.40.50.300:FF:001473">
    <property type="entry name" value="ATP-binding cassette transporter"/>
    <property type="match status" value="1"/>
</dbReference>